<evidence type="ECO:0000313" key="3">
    <source>
        <dbReference type="Proteomes" id="UP001217089"/>
    </source>
</evidence>
<feature type="region of interest" description="Disordered" evidence="1">
    <location>
        <begin position="158"/>
        <end position="253"/>
    </location>
</feature>
<feature type="compositionally biased region" description="Basic and acidic residues" evidence="1">
    <location>
        <begin position="208"/>
        <end position="221"/>
    </location>
</feature>
<accession>A0ABQ9FSX5</accession>
<gene>
    <name evidence="2" type="ORF">KUTeg_004362</name>
</gene>
<comment type="caution">
    <text evidence="2">The sequence shown here is derived from an EMBL/GenBank/DDBJ whole genome shotgun (WGS) entry which is preliminary data.</text>
</comment>
<protein>
    <submittedName>
        <fullName evidence="2">Uncharacterized protein</fullName>
    </submittedName>
</protein>
<reference evidence="2 3" key="1">
    <citation type="submission" date="2022-12" db="EMBL/GenBank/DDBJ databases">
        <title>Chromosome-level genome of Tegillarca granosa.</title>
        <authorList>
            <person name="Kim J."/>
        </authorList>
    </citation>
    <scope>NUCLEOTIDE SEQUENCE [LARGE SCALE GENOMIC DNA]</scope>
    <source>
        <strain evidence="2">Teg-2019</strain>
        <tissue evidence="2">Adductor muscle</tissue>
    </source>
</reference>
<evidence type="ECO:0000313" key="2">
    <source>
        <dbReference type="EMBL" id="KAJ8319271.1"/>
    </source>
</evidence>
<keyword evidence="3" id="KW-1185">Reference proteome</keyword>
<name>A0ABQ9FSX5_TEGGR</name>
<proteinExistence type="predicted"/>
<organism evidence="2 3">
    <name type="scientific">Tegillarca granosa</name>
    <name type="common">Malaysian cockle</name>
    <name type="synonym">Anadara granosa</name>
    <dbReference type="NCBI Taxonomy" id="220873"/>
    <lineage>
        <taxon>Eukaryota</taxon>
        <taxon>Metazoa</taxon>
        <taxon>Spiralia</taxon>
        <taxon>Lophotrochozoa</taxon>
        <taxon>Mollusca</taxon>
        <taxon>Bivalvia</taxon>
        <taxon>Autobranchia</taxon>
        <taxon>Pteriomorphia</taxon>
        <taxon>Arcoida</taxon>
        <taxon>Arcoidea</taxon>
        <taxon>Arcidae</taxon>
        <taxon>Tegillarca</taxon>
    </lineage>
</organism>
<evidence type="ECO:0000256" key="1">
    <source>
        <dbReference type="SAM" id="MobiDB-lite"/>
    </source>
</evidence>
<dbReference type="Proteomes" id="UP001217089">
    <property type="component" value="Unassembled WGS sequence"/>
</dbReference>
<feature type="compositionally biased region" description="Basic and acidic residues" evidence="1">
    <location>
        <begin position="167"/>
        <end position="182"/>
    </location>
</feature>
<sequence length="253" mass="28782">MFEGQMNKKTLLELAKQFRKDLYMFKCVIEIQEKERSGSNSPVEDEDNELVSVFGDIENCITATKYFLLRRENRKLRTRESRQTDSGYSTNSIVSTSSLRLSNNSVEDATIISQESQKSLCIESTQTIPTQETSVLPPTCNVEAGYGIETLTMDRNQAQENEETNDDDKMNRSLKNSDKTSENPKAIVAHPADESSEEEETSVTFQRRRNEPRFENNEHRVALFFDNDLANATEKPEEEKDDDNPSGDSNSVP</sequence>
<dbReference type="EMBL" id="JARBDR010000214">
    <property type="protein sequence ID" value="KAJ8319271.1"/>
    <property type="molecule type" value="Genomic_DNA"/>
</dbReference>